<accession>A0A9P6PRY8</accession>
<dbReference type="EMBL" id="JAAAJB010000631">
    <property type="protein sequence ID" value="KAG0252795.1"/>
    <property type="molecule type" value="Genomic_DNA"/>
</dbReference>
<evidence type="ECO:0000256" key="1">
    <source>
        <dbReference type="SAM" id="MobiDB-lite"/>
    </source>
</evidence>
<evidence type="ECO:0000313" key="2">
    <source>
        <dbReference type="EMBL" id="KAG0252795.1"/>
    </source>
</evidence>
<dbReference type="Proteomes" id="UP000807716">
    <property type="component" value="Unassembled WGS sequence"/>
</dbReference>
<dbReference type="InterPro" id="IPR032675">
    <property type="entry name" value="LRR_dom_sf"/>
</dbReference>
<name>A0A9P6PRY8_9FUNG</name>
<dbReference type="SUPFAM" id="SSF52047">
    <property type="entry name" value="RNI-like"/>
    <property type="match status" value="2"/>
</dbReference>
<protein>
    <submittedName>
        <fullName evidence="2">Uncharacterized protein</fullName>
    </submittedName>
</protein>
<keyword evidence="3" id="KW-1185">Reference proteome</keyword>
<evidence type="ECO:0000313" key="3">
    <source>
        <dbReference type="Proteomes" id="UP000807716"/>
    </source>
</evidence>
<proteinExistence type="predicted"/>
<organism evidence="2 3">
    <name type="scientific">Actinomortierella ambigua</name>
    <dbReference type="NCBI Taxonomy" id="1343610"/>
    <lineage>
        <taxon>Eukaryota</taxon>
        <taxon>Fungi</taxon>
        <taxon>Fungi incertae sedis</taxon>
        <taxon>Mucoromycota</taxon>
        <taxon>Mortierellomycotina</taxon>
        <taxon>Mortierellomycetes</taxon>
        <taxon>Mortierellales</taxon>
        <taxon>Mortierellaceae</taxon>
        <taxon>Actinomortierella</taxon>
    </lineage>
</organism>
<sequence length="479" mass="54564">MITSFPANRLHSSTHSDSSPHPQCRICDWRQAIIKNGRHILDLGLGGPAVWQRELEGHFGLLSERCTSLTALRCDGDSMCRELFPSLKKIFVRNPELQSLEIGGLRCLEASLVLSNLKKLVVTSELTAKDVLYLLDVFLHLEELTFVLSDRPWACLNGTETFNTDLVRVEPSHLKRLRVLRIEGYADIGSILSRCPNIEHICFDGAYANAHSITDVLPSGVFSRLTSLSFHDSEAWPGLLAALPPHQLRNLSIYCIYMSKLLDILECQYMSLEHLDLSCSITCECSMAIFTKCVALKTLKLNIPEDQLDDLRFIIFQPWGCTLLEELEFPLMLSRSFTGSPLQKLAALMKTEVPAVTDGAMLDRLVDWGQAQDIFMERLGTLTRLRRLVLSKTSAYISWRLDSGLSRLQNLDRLEVLHLGRQQYFQGVDELQWMKRNFPRLLKLVVSKIEDDRMLEWLLVHWPELTVVELANVEEGAWR</sequence>
<dbReference type="AlphaFoldDB" id="A0A9P6PRY8"/>
<comment type="caution">
    <text evidence="2">The sequence shown here is derived from an EMBL/GenBank/DDBJ whole genome shotgun (WGS) entry which is preliminary data.</text>
</comment>
<gene>
    <name evidence="2" type="ORF">DFQ27_007854</name>
</gene>
<feature type="region of interest" description="Disordered" evidence="1">
    <location>
        <begin position="1"/>
        <end position="22"/>
    </location>
</feature>
<dbReference type="OrthoDB" id="2383684at2759"/>
<dbReference type="Gene3D" id="3.80.10.10">
    <property type="entry name" value="Ribonuclease Inhibitor"/>
    <property type="match status" value="1"/>
</dbReference>
<feature type="compositionally biased region" description="Low complexity" evidence="1">
    <location>
        <begin position="11"/>
        <end position="22"/>
    </location>
</feature>
<reference evidence="2" key="1">
    <citation type="journal article" date="2020" name="Fungal Divers.">
        <title>Resolving the Mortierellaceae phylogeny through synthesis of multi-gene phylogenetics and phylogenomics.</title>
        <authorList>
            <person name="Vandepol N."/>
            <person name="Liber J."/>
            <person name="Desiro A."/>
            <person name="Na H."/>
            <person name="Kennedy M."/>
            <person name="Barry K."/>
            <person name="Grigoriev I.V."/>
            <person name="Miller A.N."/>
            <person name="O'Donnell K."/>
            <person name="Stajich J.E."/>
            <person name="Bonito G."/>
        </authorList>
    </citation>
    <scope>NUCLEOTIDE SEQUENCE</scope>
    <source>
        <strain evidence="2">BC1065</strain>
    </source>
</reference>